<organism evidence="2 3">
    <name type="scientific">Phaseolus angularis</name>
    <name type="common">Azuki bean</name>
    <name type="synonym">Vigna angularis</name>
    <dbReference type="NCBI Taxonomy" id="3914"/>
    <lineage>
        <taxon>Eukaryota</taxon>
        <taxon>Viridiplantae</taxon>
        <taxon>Streptophyta</taxon>
        <taxon>Embryophyta</taxon>
        <taxon>Tracheophyta</taxon>
        <taxon>Spermatophyta</taxon>
        <taxon>Magnoliopsida</taxon>
        <taxon>eudicotyledons</taxon>
        <taxon>Gunneridae</taxon>
        <taxon>Pentapetalae</taxon>
        <taxon>rosids</taxon>
        <taxon>fabids</taxon>
        <taxon>Fabales</taxon>
        <taxon>Fabaceae</taxon>
        <taxon>Papilionoideae</taxon>
        <taxon>50 kb inversion clade</taxon>
        <taxon>NPAAA clade</taxon>
        <taxon>indigoferoid/millettioid clade</taxon>
        <taxon>Phaseoleae</taxon>
        <taxon>Vigna</taxon>
    </lineage>
</organism>
<sequence length="137" mass="15414">MGYLSASVDVLEEDILLCNKSHEIDEATLTDIGLKKSVNGWFFKDEETAVTSLGSSLTPDEDLIAFTPQTEFEKYVVEQFRKTSKRSLRIEKTLFILEKKVDVLKQKGIRSDSTTEDTDDSDDESTDEDSMETSGSE</sequence>
<evidence type="ECO:0000313" key="3">
    <source>
        <dbReference type="Proteomes" id="UP000053144"/>
    </source>
</evidence>
<reference evidence="3" key="1">
    <citation type="journal article" date="2015" name="Proc. Natl. Acad. Sci. U.S.A.">
        <title>Genome sequencing of adzuki bean (Vigna angularis) provides insight into high starch and low fat accumulation and domestication.</title>
        <authorList>
            <person name="Yang K."/>
            <person name="Tian Z."/>
            <person name="Chen C."/>
            <person name="Luo L."/>
            <person name="Zhao B."/>
            <person name="Wang Z."/>
            <person name="Yu L."/>
            <person name="Li Y."/>
            <person name="Sun Y."/>
            <person name="Li W."/>
            <person name="Chen Y."/>
            <person name="Li Y."/>
            <person name="Zhang Y."/>
            <person name="Ai D."/>
            <person name="Zhao J."/>
            <person name="Shang C."/>
            <person name="Ma Y."/>
            <person name="Wu B."/>
            <person name="Wang M."/>
            <person name="Gao L."/>
            <person name="Sun D."/>
            <person name="Zhang P."/>
            <person name="Guo F."/>
            <person name="Wang W."/>
            <person name="Li Y."/>
            <person name="Wang J."/>
            <person name="Varshney R.K."/>
            <person name="Wang J."/>
            <person name="Ling H.Q."/>
            <person name="Wan P."/>
        </authorList>
    </citation>
    <scope>NUCLEOTIDE SEQUENCE</scope>
    <source>
        <strain evidence="3">cv. Jingnong 6</strain>
    </source>
</reference>
<dbReference type="EMBL" id="CM003380">
    <property type="protein sequence ID" value="KOM55791.1"/>
    <property type="molecule type" value="Genomic_DNA"/>
</dbReference>
<dbReference type="AlphaFoldDB" id="A0A0L9VL47"/>
<gene>
    <name evidence="2" type="ORF">LR48_Vigan10g168300</name>
</gene>
<proteinExistence type="predicted"/>
<protein>
    <submittedName>
        <fullName evidence="2">Uncharacterized protein</fullName>
    </submittedName>
</protein>
<feature type="region of interest" description="Disordered" evidence="1">
    <location>
        <begin position="108"/>
        <end position="137"/>
    </location>
</feature>
<feature type="compositionally biased region" description="Acidic residues" evidence="1">
    <location>
        <begin position="114"/>
        <end position="131"/>
    </location>
</feature>
<dbReference type="Gramene" id="KOM55791">
    <property type="protein sequence ID" value="KOM55791"/>
    <property type="gene ID" value="LR48_Vigan10g168300"/>
</dbReference>
<evidence type="ECO:0000313" key="2">
    <source>
        <dbReference type="EMBL" id="KOM55791.1"/>
    </source>
</evidence>
<evidence type="ECO:0000256" key="1">
    <source>
        <dbReference type="SAM" id="MobiDB-lite"/>
    </source>
</evidence>
<name>A0A0L9VL47_PHAAN</name>
<dbReference type="Proteomes" id="UP000053144">
    <property type="component" value="Chromosome 10"/>
</dbReference>
<accession>A0A0L9VL47</accession>